<proteinExistence type="inferred from homology"/>
<keyword evidence="3" id="KW-0808">Transferase</keyword>
<keyword evidence="4" id="KW-1185">Reference proteome</keyword>
<dbReference type="SUPFAM" id="SSF46689">
    <property type="entry name" value="Homeodomain-like"/>
    <property type="match status" value="1"/>
</dbReference>
<reference evidence="3 4" key="1">
    <citation type="submission" date="2019-02" db="EMBL/GenBank/DDBJ databases">
        <title>Genomic Encyclopedia of Type Strains, Phase IV (KMG-IV): sequencing the most valuable type-strain genomes for metagenomic binning, comparative biology and taxonomic classification.</title>
        <authorList>
            <person name="Goeker M."/>
        </authorList>
    </citation>
    <scope>NUCLEOTIDE SEQUENCE [LARGE SCALE GENOMIC DNA]</scope>
    <source>
        <strain evidence="3 4">DSM 29486</strain>
    </source>
</reference>
<sequence>MDASGDYIFDRTKHNHLQAEVFCYNDLKYIYGVLLMKYENAKEILPEELLIMIQKYYQGGYLYIPKGNDREGKKQTDYKIELEKRNQHIYLKHLEGRTNRQLGKIYHLSEPSVRRIISKEKVRYQEMKEKIEQILTFWGIEEKELLQIYPSAWEINHSHVLKVYHSKEQLERNIKISEILLECNIPVAEPVPALTGKKYVEYQDSYFYLSQKLPGRNLTDIKDDEMARQMGCAIARLHTAFVKCGEKMEFWENSLLKEMNGWIWKNLIKDEWRTIDEKDFLKTAEQLEKVYDQLPKQVIHRDVHYGNFLFFEKELSGYIDFDLSQKNIRIFDICYFLAGLLAEETEEAFCKKEWLKKVRAVITGYESVEKLSAEEKSAIPCVMECIEILFAAYYLGIQDTKRAGDAYEVFHFIQNCESDILAQYDRL</sequence>
<dbReference type="AlphaFoldDB" id="A0A4Q7P3S0"/>
<dbReference type="GO" id="GO:0019202">
    <property type="term" value="F:amino acid kinase activity"/>
    <property type="evidence" value="ECO:0007669"/>
    <property type="project" value="TreeGrafter"/>
</dbReference>
<dbReference type="SUPFAM" id="SSF56112">
    <property type="entry name" value="Protein kinase-like (PK-like)"/>
    <property type="match status" value="1"/>
</dbReference>
<comment type="caution">
    <text evidence="3">The sequence shown here is derived from an EMBL/GenBank/DDBJ whole genome shotgun (WGS) entry which is preliminary data.</text>
</comment>
<name>A0A4Q7P3S0_9FIRM</name>
<dbReference type="Pfam" id="PF01636">
    <property type="entry name" value="APH"/>
    <property type="match status" value="1"/>
</dbReference>
<dbReference type="InterPro" id="IPR002575">
    <property type="entry name" value="Aminoglycoside_PTrfase"/>
</dbReference>
<gene>
    <name evidence="3" type="ORF">EV209_2414</name>
</gene>
<dbReference type="InterPro" id="IPR009057">
    <property type="entry name" value="Homeodomain-like_sf"/>
</dbReference>
<evidence type="ECO:0000313" key="3">
    <source>
        <dbReference type="EMBL" id="RZS94048.1"/>
    </source>
</evidence>
<comment type="similarity">
    <text evidence="1">Belongs to the pseudomonas-type ThrB family.</text>
</comment>
<dbReference type="EMBL" id="SGXF01000005">
    <property type="protein sequence ID" value="RZS94048.1"/>
    <property type="molecule type" value="Genomic_DNA"/>
</dbReference>
<evidence type="ECO:0000256" key="1">
    <source>
        <dbReference type="ARBA" id="ARBA00038240"/>
    </source>
</evidence>
<evidence type="ECO:0000313" key="4">
    <source>
        <dbReference type="Proteomes" id="UP000292927"/>
    </source>
</evidence>
<dbReference type="InterPro" id="IPR049739">
    <property type="entry name" value="YraL-like"/>
</dbReference>
<organism evidence="3 4">
    <name type="scientific">Cuneatibacter caecimuris</name>
    <dbReference type="NCBI Taxonomy" id="1796618"/>
    <lineage>
        <taxon>Bacteria</taxon>
        <taxon>Bacillati</taxon>
        <taxon>Bacillota</taxon>
        <taxon>Clostridia</taxon>
        <taxon>Lachnospirales</taxon>
        <taxon>Lachnospiraceae</taxon>
        <taxon>Cuneatibacter</taxon>
    </lineage>
</organism>
<dbReference type="PANTHER" id="PTHR21064:SF6">
    <property type="entry name" value="AMINOGLYCOSIDE PHOSPHOTRANSFERASE DOMAIN-CONTAINING PROTEIN"/>
    <property type="match status" value="1"/>
</dbReference>
<dbReference type="NCBIfam" id="NF040785">
    <property type="entry name" value="CD3324_fam"/>
    <property type="match status" value="1"/>
</dbReference>
<dbReference type="Gene3D" id="3.90.1200.10">
    <property type="match status" value="1"/>
</dbReference>
<evidence type="ECO:0000259" key="2">
    <source>
        <dbReference type="Pfam" id="PF01636"/>
    </source>
</evidence>
<dbReference type="PANTHER" id="PTHR21064">
    <property type="entry name" value="AMINOGLYCOSIDE PHOSPHOTRANSFERASE DOMAIN-CONTAINING PROTEIN-RELATED"/>
    <property type="match status" value="1"/>
</dbReference>
<dbReference type="InterPro" id="IPR050249">
    <property type="entry name" value="Pseudomonas-type_ThrB"/>
</dbReference>
<dbReference type="InterPro" id="IPR011009">
    <property type="entry name" value="Kinase-like_dom_sf"/>
</dbReference>
<feature type="domain" description="Aminoglycoside phosphotransferase" evidence="2">
    <location>
        <begin position="160"/>
        <end position="339"/>
    </location>
</feature>
<dbReference type="Proteomes" id="UP000292927">
    <property type="component" value="Unassembled WGS sequence"/>
</dbReference>
<protein>
    <submittedName>
        <fullName evidence="3">Ser/Thr protein kinase RdoA (MazF antagonist)</fullName>
    </submittedName>
</protein>
<keyword evidence="3" id="KW-0418">Kinase</keyword>
<accession>A0A4Q7P3S0</accession>